<evidence type="ECO:0000313" key="2">
    <source>
        <dbReference type="EMBL" id="KAL0485358.1"/>
    </source>
</evidence>
<feature type="compositionally biased region" description="Basic and acidic residues" evidence="1">
    <location>
        <begin position="69"/>
        <end position="108"/>
    </location>
</feature>
<gene>
    <name evidence="2" type="ORF">AKO1_002982</name>
</gene>
<dbReference type="EMBL" id="JAOPGA020001130">
    <property type="protein sequence ID" value="KAL0485358.1"/>
    <property type="molecule type" value="Genomic_DNA"/>
</dbReference>
<dbReference type="AlphaFoldDB" id="A0AAW2Z693"/>
<accession>A0AAW2Z693</accession>
<protein>
    <submittedName>
        <fullName evidence="2">Uncharacterized protein</fullName>
    </submittedName>
</protein>
<name>A0AAW2Z693_9EUKA</name>
<evidence type="ECO:0000256" key="1">
    <source>
        <dbReference type="SAM" id="MobiDB-lite"/>
    </source>
</evidence>
<sequence>MTVNRVQSSQESLSESLVKEVRLKYFSTGRFPLIHYLTEQVRNEQMKSTKRKPEDPPADSQGGRKKIKLDKSVADGKSAKEENQKKNNNAEETQKFKKPDNKKEKDIFDYDSQPVKTTSAAPANKTTNNKKKSNIGKVGPTEVSTQQIKKFNDIHSQKVEVTEQDITFSL</sequence>
<keyword evidence="3" id="KW-1185">Reference proteome</keyword>
<feature type="compositionally biased region" description="Low complexity" evidence="1">
    <location>
        <begin position="116"/>
        <end position="127"/>
    </location>
</feature>
<feature type="compositionally biased region" description="Basic and acidic residues" evidence="1">
    <location>
        <begin position="42"/>
        <end position="55"/>
    </location>
</feature>
<proteinExistence type="predicted"/>
<dbReference type="Proteomes" id="UP001431209">
    <property type="component" value="Unassembled WGS sequence"/>
</dbReference>
<reference evidence="2 3" key="1">
    <citation type="submission" date="2024-03" db="EMBL/GenBank/DDBJ databases">
        <title>The Acrasis kona genome and developmental transcriptomes reveal deep origins of eukaryotic multicellular pathways.</title>
        <authorList>
            <person name="Sheikh S."/>
            <person name="Fu C.-J."/>
            <person name="Brown M.W."/>
            <person name="Baldauf S.L."/>
        </authorList>
    </citation>
    <scope>NUCLEOTIDE SEQUENCE [LARGE SCALE GENOMIC DNA]</scope>
    <source>
        <strain evidence="2 3">ATCC MYA-3509</strain>
    </source>
</reference>
<feature type="region of interest" description="Disordered" evidence="1">
    <location>
        <begin position="42"/>
        <end position="141"/>
    </location>
</feature>
<evidence type="ECO:0000313" key="3">
    <source>
        <dbReference type="Proteomes" id="UP001431209"/>
    </source>
</evidence>
<organism evidence="2 3">
    <name type="scientific">Acrasis kona</name>
    <dbReference type="NCBI Taxonomy" id="1008807"/>
    <lineage>
        <taxon>Eukaryota</taxon>
        <taxon>Discoba</taxon>
        <taxon>Heterolobosea</taxon>
        <taxon>Tetramitia</taxon>
        <taxon>Eutetramitia</taxon>
        <taxon>Acrasidae</taxon>
        <taxon>Acrasis</taxon>
    </lineage>
</organism>
<comment type="caution">
    <text evidence="2">The sequence shown here is derived from an EMBL/GenBank/DDBJ whole genome shotgun (WGS) entry which is preliminary data.</text>
</comment>